<dbReference type="SMART" id="SM00148">
    <property type="entry name" value="PLCXc"/>
    <property type="match status" value="1"/>
</dbReference>
<evidence type="ECO:0000256" key="3">
    <source>
        <dbReference type="ARBA" id="ARBA00022842"/>
    </source>
</evidence>
<dbReference type="AlphaFoldDB" id="A0A7M7J414"/>
<name>A0A7M7J414_VARDE</name>
<dbReference type="PANTHER" id="PTHR13593:SF103">
    <property type="entry name" value="RE10370P"/>
    <property type="match status" value="1"/>
</dbReference>
<organism evidence="7 8">
    <name type="scientific">Varroa destructor</name>
    <name type="common">Honeybee mite</name>
    <dbReference type="NCBI Taxonomy" id="109461"/>
    <lineage>
        <taxon>Eukaryota</taxon>
        <taxon>Metazoa</taxon>
        <taxon>Ecdysozoa</taxon>
        <taxon>Arthropoda</taxon>
        <taxon>Chelicerata</taxon>
        <taxon>Arachnida</taxon>
        <taxon>Acari</taxon>
        <taxon>Parasitiformes</taxon>
        <taxon>Mesostigmata</taxon>
        <taxon>Gamasina</taxon>
        <taxon>Dermanyssoidea</taxon>
        <taxon>Varroidae</taxon>
        <taxon>Varroa</taxon>
    </lineage>
</organism>
<dbReference type="OrthoDB" id="1046782at2759"/>
<dbReference type="InterPro" id="IPR017946">
    <property type="entry name" value="PLC-like_Pdiesterase_TIM-brl"/>
</dbReference>
<comment type="catalytic activity">
    <reaction evidence="1">
        <text>an N-(acyl)-sphingosylphosphoethanolamine = an N-(acyl)-sphingosyl-1,3-cyclic phosphate + ethanolamine</text>
        <dbReference type="Rhea" id="RHEA:60648"/>
        <dbReference type="ChEBI" id="CHEBI:57603"/>
        <dbReference type="ChEBI" id="CHEBI:143891"/>
        <dbReference type="ChEBI" id="CHEBI:143892"/>
    </reaction>
</comment>
<protein>
    <recommendedName>
        <fullName evidence="6">Phosphatidylinositol-specific phospholipase C X domain-containing protein</fullName>
    </recommendedName>
</protein>
<dbReference type="GO" id="GO:0046872">
    <property type="term" value="F:metal ion binding"/>
    <property type="evidence" value="ECO:0007669"/>
    <property type="project" value="UniProtKB-KW"/>
</dbReference>
<evidence type="ECO:0000313" key="7">
    <source>
        <dbReference type="EnsemblMetazoa" id="XP_022643753"/>
    </source>
</evidence>
<dbReference type="Proteomes" id="UP000594260">
    <property type="component" value="Unplaced"/>
</dbReference>
<dbReference type="OMA" id="PRFNWTS"/>
<keyword evidence="3" id="KW-0460">Magnesium</keyword>
<evidence type="ECO:0000259" key="6">
    <source>
        <dbReference type="SMART" id="SM00148"/>
    </source>
</evidence>
<dbReference type="PANTHER" id="PTHR13593">
    <property type="match status" value="1"/>
</dbReference>
<proteinExistence type="predicted"/>
<dbReference type="InParanoid" id="A0A7M7J414"/>
<evidence type="ECO:0000256" key="1">
    <source>
        <dbReference type="ARBA" id="ARBA00000110"/>
    </source>
</evidence>
<dbReference type="GO" id="GO:0008081">
    <property type="term" value="F:phosphoric diester hydrolase activity"/>
    <property type="evidence" value="ECO:0007669"/>
    <property type="project" value="InterPro"/>
</dbReference>
<dbReference type="EnsemblMetazoa" id="XM_022788017">
    <property type="protein sequence ID" value="XP_022643752"/>
    <property type="gene ID" value="LOC111243022"/>
</dbReference>
<evidence type="ECO:0000313" key="8">
    <source>
        <dbReference type="Proteomes" id="UP000594260"/>
    </source>
</evidence>
<dbReference type="Gene3D" id="3.20.20.190">
    <property type="entry name" value="Phosphatidylinositol (PI) phosphodiesterase"/>
    <property type="match status" value="1"/>
</dbReference>
<keyword evidence="5" id="KW-0456">Lyase</keyword>
<dbReference type="KEGG" id="vde:111243022"/>
<dbReference type="SUPFAM" id="SSF51695">
    <property type="entry name" value="PLC-like phosphodiesterases"/>
    <property type="match status" value="1"/>
</dbReference>
<dbReference type="PROSITE" id="PS50007">
    <property type="entry name" value="PIPLC_X_DOMAIN"/>
    <property type="match status" value="1"/>
</dbReference>
<evidence type="ECO:0000256" key="2">
    <source>
        <dbReference type="ARBA" id="ARBA00022723"/>
    </source>
</evidence>
<sequence length="473" mass="54597">MRLQRRWRLAPSSTRTVSAALIAFTLLIDATAIIAYDPYDYREEYNLANVEPEPEVFITLSAAVVKSRGGLAERRIQLNWFNIDVRHASSRHSLGHNHTLYLLRRPAGLFRIDEDAVFKRDIGLQSDGQITTHINFPRVIFNKTHLHDECLDYWVALVRREQLPSGGRQRTMVAHGCFRAQPYWMWKNRQMLKHLTLRQMMIPGTHNSGMYSFYNPRAIRVVADFKYTQEEDIFNQLAYGIRCLDLRVSASGSTHSPKYKIAHDVLSGDASVLEVLRQVKDFVEVTNEIVILDLHRFPNGFDNEAAHQRFIDFLRHELGDLIIPYNTALDRSLQHIWSSDGRGRIVVCYNARLLTVNSSLHLGVRHLWADTNLPNTLKSYFDRKVCEAEKYGLYYFHAAMAELTPTVVNIIFEGHKGGLRKMADETNPLVARWFRREYRTCANIVATDFFLGADIVSVAIQSNIERSKLYRIN</sequence>
<evidence type="ECO:0000256" key="4">
    <source>
        <dbReference type="ARBA" id="ARBA00023157"/>
    </source>
</evidence>
<feature type="domain" description="Phosphatidylinositol-specific phospholipase C X" evidence="6">
    <location>
        <begin position="189"/>
        <end position="350"/>
    </location>
</feature>
<keyword evidence="4" id="KW-1015">Disulfide bond</keyword>
<dbReference type="GO" id="GO:0006629">
    <property type="term" value="P:lipid metabolic process"/>
    <property type="evidence" value="ECO:0007669"/>
    <property type="project" value="InterPro"/>
</dbReference>
<dbReference type="GO" id="GO:0016829">
    <property type="term" value="F:lyase activity"/>
    <property type="evidence" value="ECO:0007669"/>
    <property type="project" value="UniProtKB-KW"/>
</dbReference>
<keyword evidence="2" id="KW-0479">Metal-binding</keyword>
<dbReference type="InterPro" id="IPR051057">
    <property type="entry name" value="PI-PLC_domain"/>
</dbReference>
<accession>A0A7M7J414</accession>
<reference evidence="7" key="1">
    <citation type="submission" date="2021-01" db="UniProtKB">
        <authorList>
            <consortium name="EnsemblMetazoa"/>
        </authorList>
    </citation>
    <scope>IDENTIFICATION</scope>
</reference>
<dbReference type="RefSeq" id="XP_022643753.1">
    <property type="nucleotide sequence ID" value="XM_022788018.1"/>
</dbReference>
<dbReference type="FunCoup" id="A0A7M7J414">
    <property type="interactions" value="6"/>
</dbReference>
<dbReference type="EnsemblMetazoa" id="XM_022788018">
    <property type="protein sequence ID" value="XP_022643753"/>
    <property type="gene ID" value="LOC111243022"/>
</dbReference>
<dbReference type="GeneID" id="111243022"/>
<evidence type="ECO:0000256" key="5">
    <source>
        <dbReference type="ARBA" id="ARBA00023239"/>
    </source>
</evidence>
<dbReference type="InterPro" id="IPR000909">
    <property type="entry name" value="PLipase_C_PInositol-sp_X_dom"/>
</dbReference>
<keyword evidence="8" id="KW-1185">Reference proteome</keyword>
<dbReference type="RefSeq" id="XP_022643752.1">
    <property type="nucleotide sequence ID" value="XM_022788017.1"/>
</dbReference>